<organism evidence="1 2">
    <name type="scientific">Melastoma candidum</name>
    <dbReference type="NCBI Taxonomy" id="119954"/>
    <lineage>
        <taxon>Eukaryota</taxon>
        <taxon>Viridiplantae</taxon>
        <taxon>Streptophyta</taxon>
        <taxon>Embryophyta</taxon>
        <taxon>Tracheophyta</taxon>
        <taxon>Spermatophyta</taxon>
        <taxon>Magnoliopsida</taxon>
        <taxon>eudicotyledons</taxon>
        <taxon>Gunneridae</taxon>
        <taxon>Pentapetalae</taxon>
        <taxon>rosids</taxon>
        <taxon>malvids</taxon>
        <taxon>Myrtales</taxon>
        <taxon>Melastomataceae</taxon>
        <taxon>Melastomatoideae</taxon>
        <taxon>Melastomateae</taxon>
        <taxon>Melastoma</taxon>
    </lineage>
</organism>
<comment type="caution">
    <text evidence="1">The sequence shown here is derived from an EMBL/GenBank/DDBJ whole genome shotgun (WGS) entry which is preliminary data.</text>
</comment>
<name>A0ACB9M7P8_9MYRT</name>
<reference evidence="2" key="1">
    <citation type="journal article" date="2023" name="Front. Plant Sci.">
        <title>Chromosomal-level genome assembly of Melastoma candidum provides insights into trichome evolution.</title>
        <authorList>
            <person name="Zhong Y."/>
            <person name="Wu W."/>
            <person name="Sun C."/>
            <person name="Zou P."/>
            <person name="Liu Y."/>
            <person name="Dai S."/>
            <person name="Zhou R."/>
        </authorList>
    </citation>
    <scope>NUCLEOTIDE SEQUENCE [LARGE SCALE GENOMIC DNA]</scope>
</reference>
<evidence type="ECO:0000313" key="1">
    <source>
        <dbReference type="EMBL" id="KAI4320063.1"/>
    </source>
</evidence>
<keyword evidence="2" id="KW-1185">Reference proteome</keyword>
<protein>
    <submittedName>
        <fullName evidence="1">Uncharacterized protein</fullName>
    </submittedName>
</protein>
<sequence>MAAASLAFLPRPLALPSPRSVRRIRPTKRCRLGVAVSATNEGLKDGVAIVWFKQDLRVDDHPGLVAAAQYTDCLPLYVFDHQLLRCFSDEMLKLLVSAIGSLKSSLQGQGLDLMIRFGRAEKILLELVDEVNATCVLTEDEVEYSLLNVLTIVDEALMALPFIEKRVVFRKWQAPLFEIHKPNESTTLYDAFKKLQKPLVPCQPCPRFHTSPINVDWGDAPSYDKLKEFMDGSPAKLAENWALMREISAETILRETSSRPITASSKVFPPIQTERICSASAFVARSRNVVGGGSSDVLNALTAYIRYNEGTSHDDWQGVHAEVRKARDRGSSFYALFGPSLMLGILSRRRVYSEAVRYEKEGAGSLSPFGYSVATIAAATDAVCSIEWYYYLARISQQPGQQTYSIRIWRWRGHLIQYTVVGDTGPSTLLVHGFGAFLEHYRDNIQGISDGNNRVWALTLLGFGRSEKPNIAYTELLWAELLRDFVIEVVGEPVHLVGNSIGGYVIAILAGLWPKLLKSVVLINSGGDVIPGYSFIPLPGERLTSGATWLGARVLLFYLKTSFGKLVKDCYPAKPERADEWLLGEMLRASNDPGGLAVLESIFSLNLSLPLNYLLKGLEEKVLVIQGMRDPISNSRTKLSLLRQHCPGISIHEVDAGHCPHDELPEEVNSVICKWIKRVEENLRV</sequence>
<dbReference type="Proteomes" id="UP001057402">
    <property type="component" value="Chromosome 10"/>
</dbReference>
<gene>
    <name evidence="1" type="ORF">MLD38_033582</name>
</gene>
<accession>A0ACB9M7P8</accession>
<dbReference type="EMBL" id="CM042889">
    <property type="protein sequence ID" value="KAI4320063.1"/>
    <property type="molecule type" value="Genomic_DNA"/>
</dbReference>
<evidence type="ECO:0000313" key="2">
    <source>
        <dbReference type="Proteomes" id="UP001057402"/>
    </source>
</evidence>
<proteinExistence type="predicted"/>